<organism evidence="1 2">
    <name type="scientific">Chlamydia avium 10DC88</name>
    <dbReference type="NCBI Taxonomy" id="1229831"/>
    <lineage>
        <taxon>Bacteria</taxon>
        <taxon>Pseudomonadati</taxon>
        <taxon>Chlamydiota</taxon>
        <taxon>Chlamydiia</taxon>
        <taxon>Chlamydiales</taxon>
        <taxon>Chlamydiaceae</taxon>
        <taxon>Chlamydia/Chlamydophila group</taxon>
        <taxon>Chlamydia</taxon>
    </lineage>
</organism>
<dbReference type="Proteomes" id="UP000019433">
    <property type="component" value="Chromosome"/>
</dbReference>
<protein>
    <submittedName>
        <fullName evidence="1">Uncharacterized protein</fullName>
    </submittedName>
</protein>
<dbReference type="EMBL" id="CP006571">
    <property type="protein sequence ID" value="AHK63090.1"/>
    <property type="molecule type" value="Genomic_DNA"/>
</dbReference>
<evidence type="ECO:0000313" key="2">
    <source>
        <dbReference type="Proteomes" id="UP000019433"/>
    </source>
</evidence>
<evidence type="ECO:0000313" key="1">
    <source>
        <dbReference type="EMBL" id="AHK63090.1"/>
    </source>
</evidence>
<dbReference type="AlphaFoldDB" id="W8JFX2"/>
<dbReference type="HOGENOM" id="CLU_3150908_0_0_0"/>
<accession>W8JFX2</accession>
<dbReference type="STRING" id="1229831.M832_02210"/>
<proteinExistence type="predicted"/>
<sequence>MQEHARQNLFAVRTIDILQLVSKYAPHLQKEEEVPEVVFAQLMVGVSN</sequence>
<name>W8JFX2_9CHLA</name>
<reference evidence="1 2" key="1">
    <citation type="journal article" date="2014" name="Syst. Appl. Microbiol.">
        <title>Evidence for the existence of two new members of the family Chlamydiaceae and proposal of Chlamydia avium sp. nov. and Chlamydia gallinacea sp. nov.</title>
        <authorList>
            <person name="Sachse K."/>
            <person name="Laroucau K."/>
            <person name="Riege K."/>
            <person name="Wehner S."/>
            <person name="Dilcher M."/>
            <person name="Creasy H.H."/>
            <person name="Weidmann M."/>
            <person name="Myers G."/>
            <person name="Vorimore F."/>
            <person name="Vicari N."/>
            <person name="Magnino S."/>
            <person name="Liebler-Tenorio E."/>
            <person name="Ruettger A."/>
            <person name="Bavoil P.M."/>
            <person name="Hufert F.T."/>
            <person name="Rossello-Mora R."/>
            <person name="Marz M."/>
        </authorList>
    </citation>
    <scope>NUCLEOTIDE SEQUENCE [LARGE SCALE GENOMIC DNA]</scope>
    <source>
        <strain evidence="1 2">10DC88</strain>
    </source>
</reference>
<gene>
    <name evidence="1" type="ORF">M832_02210</name>
</gene>
<dbReference type="KEGG" id="cav:M832_02210"/>